<dbReference type="InterPro" id="IPR002347">
    <property type="entry name" value="SDR_fam"/>
</dbReference>
<comment type="similarity">
    <text evidence="1">Belongs to the short-chain dehydrogenases/reductases (SDR) family.</text>
</comment>
<dbReference type="Gene3D" id="3.40.50.720">
    <property type="entry name" value="NAD(P)-binding Rossmann-like Domain"/>
    <property type="match status" value="1"/>
</dbReference>
<name>A0A381VU19_9ZZZZ</name>
<dbReference type="PRINTS" id="PR00081">
    <property type="entry name" value="GDHRDH"/>
</dbReference>
<proteinExistence type="inferred from homology"/>
<dbReference type="EMBL" id="UINC01009658">
    <property type="protein sequence ID" value="SVA43268.1"/>
    <property type="molecule type" value="Genomic_DNA"/>
</dbReference>
<dbReference type="PROSITE" id="PS00061">
    <property type="entry name" value="ADH_SHORT"/>
    <property type="match status" value="1"/>
</dbReference>
<sequence>MNFKNKVVVITGASSGIGEASAIEFAKKNANVVLVARRKEKLLQVQKKISKYTDSTLICQCDVSNKLQVKEMSNTVLDTFGRIDILVNNAGFVIYGKVNELSTEEIIAQMETNYFGMIFCTKAFLPQMLEQHSGHIVNVASVGASFSVPGVASYCATKFAMLGFSEGLRHELAGTGVGLTVVSPIMVRTPLFDHPSFDNFSKFSTGVSLSSETVAKTIIKASNSSRLEIVVPSVARAGIWFKQTFPYLINPIIGNAFRKQLTKRNSPN</sequence>
<evidence type="ECO:0000256" key="1">
    <source>
        <dbReference type="ARBA" id="ARBA00006484"/>
    </source>
</evidence>
<keyword evidence="2" id="KW-0560">Oxidoreductase</keyword>
<dbReference type="SUPFAM" id="SSF51735">
    <property type="entry name" value="NAD(P)-binding Rossmann-fold domains"/>
    <property type="match status" value="1"/>
</dbReference>
<dbReference type="PRINTS" id="PR00080">
    <property type="entry name" value="SDRFAMILY"/>
</dbReference>
<dbReference type="InterPro" id="IPR020904">
    <property type="entry name" value="Sc_DH/Rdtase_CS"/>
</dbReference>
<dbReference type="AlphaFoldDB" id="A0A381VU19"/>
<dbReference type="InterPro" id="IPR036291">
    <property type="entry name" value="NAD(P)-bd_dom_sf"/>
</dbReference>
<protein>
    <submittedName>
        <fullName evidence="3">Uncharacterized protein</fullName>
    </submittedName>
</protein>
<dbReference type="PANTHER" id="PTHR44196">
    <property type="entry name" value="DEHYDROGENASE/REDUCTASE SDR FAMILY MEMBER 7B"/>
    <property type="match status" value="1"/>
</dbReference>
<organism evidence="3">
    <name type="scientific">marine metagenome</name>
    <dbReference type="NCBI Taxonomy" id="408172"/>
    <lineage>
        <taxon>unclassified sequences</taxon>
        <taxon>metagenomes</taxon>
        <taxon>ecological metagenomes</taxon>
    </lineage>
</organism>
<dbReference type="Pfam" id="PF00106">
    <property type="entry name" value="adh_short"/>
    <property type="match status" value="1"/>
</dbReference>
<dbReference type="GO" id="GO:0016020">
    <property type="term" value="C:membrane"/>
    <property type="evidence" value="ECO:0007669"/>
    <property type="project" value="TreeGrafter"/>
</dbReference>
<dbReference type="PANTHER" id="PTHR44196:SF1">
    <property type="entry name" value="DEHYDROGENASE_REDUCTASE SDR FAMILY MEMBER 7B"/>
    <property type="match status" value="1"/>
</dbReference>
<dbReference type="GO" id="GO:0016616">
    <property type="term" value="F:oxidoreductase activity, acting on the CH-OH group of donors, NAD or NADP as acceptor"/>
    <property type="evidence" value="ECO:0007669"/>
    <property type="project" value="UniProtKB-ARBA"/>
</dbReference>
<reference evidence="3" key="1">
    <citation type="submission" date="2018-05" db="EMBL/GenBank/DDBJ databases">
        <authorList>
            <person name="Lanie J.A."/>
            <person name="Ng W.-L."/>
            <person name="Kazmierczak K.M."/>
            <person name="Andrzejewski T.M."/>
            <person name="Davidsen T.M."/>
            <person name="Wayne K.J."/>
            <person name="Tettelin H."/>
            <person name="Glass J.I."/>
            <person name="Rusch D."/>
            <person name="Podicherti R."/>
            <person name="Tsui H.-C.T."/>
            <person name="Winkler M.E."/>
        </authorList>
    </citation>
    <scope>NUCLEOTIDE SEQUENCE</scope>
</reference>
<gene>
    <name evidence="3" type="ORF">METZ01_LOCUS96122</name>
</gene>
<dbReference type="PIRSF" id="PIRSF000126">
    <property type="entry name" value="11-beta-HSD1"/>
    <property type="match status" value="1"/>
</dbReference>
<dbReference type="FunFam" id="3.40.50.720:FF:000047">
    <property type="entry name" value="NADP-dependent L-serine/L-allo-threonine dehydrogenase"/>
    <property type="match status" value="1"/>
</dbReference>
<accession>A0A381VU19</accession>
<evidence type="ECO:0000256" key="2">
    <source>
        <dbReference type="ARBA" id="ARBA00023002"/>
    </source>
</evidence>
<evidence type="ECO:0000313" key="3">
    <source>
        <dbReference type="EMBL" id="SVA43268.1"/>
    </source>
</evidence>